<proteinExistence type="predicted"/>
<evidence type="ECO:0000313" key="1">
    <source>
        <dbReference type="EMBL" id="KAJ2975518.1"/>
    </source>
</evidence>
<sequence>MKLDSAGYVAIVQLIVFIPALIASIILCTRHGFSRSSGWIYTGLLCVFRIGGSICQLLTYTNHSIGLLIATLVFYSIGLSPLLFATLGLISRFADCINAAGKQVLDIKHLRAIQLLILLPLILSIVGGTSMQPDSYGVFHIPATSKAAIALYLVAFLLICVAFAVIFHHRNSVNSARERRVPIVVGLALPLILVRVLYSLIATFANDKQFSLYGGSVGIRVGMATIEEFLVIAMYIVLGFTLDKLGLESRGELAHRGWKLTETRRQRQQRF</sequence>
<protein>
    <submittedName>
        <fullName evidence="1">Uncharacterized protein</fullName>
    </submittedName>
</protein>
<reference evidence="1" key="1">
    <citation type="submission" date="2022-08" db="EMBL/GenBank/DDBJ databases">
        <title>Genome Sequence of Lecanicillium fungicola.</title>
        <authorList>
            <person name="Buettner E."/>
        </authorList>
    </citation>
    <scope>NUCLEOTIDE SEQUENCE</scope>
    <source>
        <strain evidence="1">Babe33</strain>
    </source>
</reference>
<evidence type="ECO:0000313" key="2">
    <source>
        <dbReference type="Proteomes" id="UP001143910"/>
    </source>
</evidence>
<comment type="caution">
    <text evidence="1">The sequence shown here is derived from an EMBL/GenBank/DDBJ whole genome shotgun (WGS) entry which is preliminary data.</text>
</comment>
<name>A0ACC1N9P4_9HYPO</name>
<dbReference type="EMBL" id="JANJQO010000698">
    <property type="protein sequence ID" value="KAJ2975518.1"/>
    <property type="molecule type" value="Genomic_DNA"/>
</dbReference>
<dbReference type="Proteomes" id="UP001143910">
    <property type="component" value="Unassembled WGS sequence"/>
</dbReference>
<accession>A0ACC1N9P4</accession>
<gene>
    <name evidence="1" type="ORF">NQ176_g5479</name>
</gene>
<organism evidence="1 2">
    <name type="scientific">Zarea fungicola</name>
    <dbReference type="NCBI Taxonomy" id="93591"/>
    <lineage>
        <taxon>Eukaryota</taxon>
        <taxon>Fungi</taxon>
        <taxon>Dikarya</taxon>
        <taxon>Ascomycota</taxon>
        <taxon>Pezizomycotina</taxon>
        <taxon>Sordariomycetes</taxon>
        <taxon>Hypocreomycetidae</taxon>
        <taxon>Hypocreales</taxon>
        <taxon>Cordycipitaceae</taxon>
        <taxon>Zarea</taxon>
    </lineage>
</organism>
<keyword evidence="2" id="KW-1185">Reference proteome</keyword>